<feature type="domain" description="YgjP-like metallopeptidase" evidence="1">
    <location>
        <begin position="53"/>
        <end position="174"/>
    </location>
</feature>
<keyword evidence="2" id="KW-0378">Hydrolase</keyword>
<evidence type="ECO:0000259" key="1">
    <source>
        <dbReference type="Pfam" id="PF01863"/>
    </source>
</evidence>
<evidence type="ECO:0000313" key="2">
    <source>
        <dbReference type="EMBL" id="SKB61476.1"/>
    </source>
</evidence>
<accession>A0A1T5CQ50</accession>
<dbReference type="RefSeq" id="WP_079642469.1">
    <property type="nucleotide sequence ID" value="NZ_FUZF01000004.1"/>
</dbReference>
<protein>
    <submittedName>
        <fullName evidence="2">Predicted metal-dependent hydrolase</fullName>
    </submittedName>
</protein>
<organism evidence="2 3">
    <name type="scientific">Sphingobacterium nematocida</name>
    <dbReference type="NCBI Taxonomy" id="1513896"/>
    <lineage>
        <taxon>Bacteria</taxon>
        <taxon>Pseudomonadati</taxon>
        <taxon>Bacteroidota</taxon>
        <taxon>Sphingobacteriia</taxon>
        <taxon>Sphingobacteriales</taxon>
        <taxon>Sphingobacteriaceae</taxon>
        <taxon>Sphingobacterium</taxon>
    </lineage>
</organism>
<dbReference type="AlphaFoldDB" id="A0A1T5CQ50"/>
<dbReference type="GO" id="GO:0016787">
    <property type="term" value="F:hydrolase activity"/>
    <property type="evidence" value="ECO:0007669"/>
    <property type="project" value="UniProtKB-KW"/>
</dbReference>
<sequence length="214" mass="24733">MYIEIEGKTYYISIRDSETGVSIIGQKGDVIQLAVSARLSQDELIAYLKSKNLNKWIKKEESVVDTVASIRLFDSSFALIIDQGLQHPYIKGKSIYTSKKNITKSALDRLLETLLLQEIKQLVGFWEEILDSLINIIQLRKLKSNYYTADTTNRRLTFEKNLVHKSKEFIAYLCALAVFDCLGIEDSRRELLGGKHVKDWKHHQRVFKHEQEVP</sequence>
<dbReference type="EMBL" id="FUZF01000004">
    <property type="protein sequence ID" value="SKB61476.1"/>
    <property type="molecule type" value="Genomic_DNA"/>
</dbReference>
<proteinExistence type="predicted"/>
<dbReference type="Proteomes" id="UP000190150">
    <property type="component" value="Unassembled WGS sequence"/>
</dbReference>
<keyword evidence="3" id="KW-1185">Reference proteome</keyword>
<evidence type="ECO:0000313" key="3">
    <source>
        <dbReference type="Proteomes" id="UP000190150"/>
    </source>
</evidence>
<reference evidence="3" key="1">
    <citation type="submission" date="2017-02" db="EMBL/GenBank/DDBJ databases">
        <authorList>
            <person name="Varghese N."/>
            <person name="Submissions S."/>
        </authorList>
    </citation>
    <scope>NUCLEOTIDE SEQUENCE [LARGE SCALE GENOMIC DNA]</scope>
    <source>
        <strain evidence="3">DSM 24091</strain>
    </source>
</reference>
<dbReference type="OrthoDB" id="704634at2"/>
<dbReference type="STRING" id="1513896.SAMN05660841_01505"/>
<dbReference type="InterPro" id="IPR002725">
    <property type="entry name" value="YgjP-like_metallopeptidase"/>
</dbReference>
<gene>
    <name evidence="2" type="ORF">SAMN05660841_01505</name>
</gene>
<dbReference type="Pfam" id="PF01863">
    <property type="entry name" value="YgjP-like"/>
    <property type="match status" value="1"/>
</dbReference>
<name>A0A1T5CQ50_9SPHI</name>